<keyword evidence="2" id="KW-1185">Reference proteome</keyword>
<proteinExistence type="predicted"/>
<dbReference type="RefSeq" id="WP_338636784.1">
    <property type="nucleotide sequence ID" value="NZ_CP146516.1"/>
</dbReference>
<evidence type="ECO:0000313" key="1">
    <source>
        <dbReference type="EMBL" id="RDB35353.1"/>
    </source>
</evidence>
<sequence length="137" mass="15800">MLKYLKINLIIMILGPQVLLSSTYSTKWKIKNFSKAIIRISCSNEEQTQIKIAMTSAAIYPGKYQNFDWGDKYYNDGLWLNPGKWKCNFKNLPAENADFEVFTTDWGEDITLIVTQTNNTFKLTKISSSNKVKNKLD</sequence>
<dbReference type="EMBL" id="QOVW01000089">
    <property type="protein sequence ID" value="RDB35353.1"/>
    <property type="molecule type" value="Genomic_DNA"/>
</dbReference>
<dbReference type="AlphaFoldDB" id="A0A369KUC4"/>
<evidence type="ECO:0000313" key="2">
    <source>
        <dbReference type="Proteomes" id="UP000253934"/>
    </source>
</evidence>
<protein>
    <submittedName>
        <fullName evidence="1">Uncharacterized protein</fullName>
    </submittedName>
</protein>
<gene>
    <name evidence="1" type="ORF">DCC88_10685</name>
</gene>
<comment type="caution">
    <text evidence="1">The sequence shown here is derived from an EMBL/GenBank/DDBJ whole genome shotgun (WGS) entry which is preliminary data.</text>
</comment>
<dbReference type="Proteomes" id="UP000253934">
    <property type="component" value="Unassembled WGS sequence"/>
</dbReference>
<reference evidence="1" key="1">
    <citation type="submission" date="2018-04" db="EMBL/GenBank/DDBJ databases">
        <title>Draft genome sequence of the Candidatus Spirobacillus cienkowskii, a pathogen of freshwater Daphnia species, reconstructed from hemolymph metagenomic reads.</title>
        <authorList>
            <person name="Bresciani L."/>
            <person name="Lemos L.N."/>
            <person name="Wale N."/>
            <person name="Lin J.Y."/>
            <person name="Fernandes G.R."/>
            <person name="Duffy M.A."/>
            <person name="Rodrigues J.M."/>
        </authorList>
    </citation>
    <scope>NUCLEOTIDE SEQUENCE [LARGE SCALE GENOMIC DNA]</scope>
    <source>
        <strain evidence="1">Binning01</strain>
    </source>
</reference>
<organism evidence="1 2">
    <name type="scientific">Spirobacillus cienkowskii</name>
    <dbReference type="NCBI Taxonomy" id="495820"/>
    <lineage>
        <taxon>Bacteria</taxon>
        <taxon>Pseudomonadati</taxon>
        <taxon>Bdellovibrionota</taxon>
        <taxon>Oligoflexia</taxon>
        <taxon>Silvanigrellales</taxon>
        <taxon>Spirobacillus</taxon>
    </lineage>
</organism>
<name>A0A369KUC4_9BACT</name>
<accession>A0A369KUC4</accession>